<dbReference type="RefSeq" id="WP_146509555.1">
    <property type="nucleotide sequence ID" value="NZ_SIHI01000001.1"/>
</dbReference>
<evidence type="ECO:0000313" key="1">
    <source>
        <dbReference type="EMBL" id="TWT58868.1"/>
    </source>
</evidence>
<gene>
    <name evidence="1" type="ORF">KOR42_22550</name>
</gene>
<reference evidence="1 2" key="1">
    <citation type="submission" date="2019-02" db="EMBL/GenBank/DDBJ databases">
        <title>Deep-cultivation of Planctomycetes and their phenomic and genomic characterization uncovers novel biology.</title>
        <authorList>
            <person name="Wiegand S."/>
            <person name="Jogler M."/>
            <person name="Boedeker C."/>
            <person name="Pinto D."/>
            <person name="Vollmers J."/>
            <person name="Rivas-Marin E."/>
            <person name="Kohn T."/>
            <person name="Peeters S.H."/>
            <person name="Heuer A."/>
            <person name="Rast P."/>
            <person name="Oberbeckmann S."/>
            <person name="Bunk B."/>
            <person name="Jeske O."/>
            <person name="Meyerdierks A."/>
            <person name="Storesund J.E."/>
            <person name="Kallscheuer N."/>
            <person name="Luecker S."/>
            <person name="Lage O.M."/>
            <person name="Pohl T."/>
            <person name="Merkel B.J."/>
            <person name="Hornburger P."/>
            <person name="Mueller R.-W."/>
            <person name="Bruemmer F."/>
            <person name="Labrenz M."/>
            <person name="Spormann A.M."/>
            <person name="Op Den Camp H."/>
            <person name="Overmann J."/>
            <person name="Amann R."/>
            <person name="Jetten M.S.M."/>
            <person name="Mascher T."/>
            <person name="Medema M.H."/>
            <person name="Devos D.P."/>
            <person name="Kaster A.-K."/>
            <person name="Ovreas L."/>
            <person name="Rohde M."/>
            <person name="Galperin M.Y."/>
            <person name="Jogler C."/>
        </authorList>
    </citation>
    <scope>NUCLEOTIDE SEQUENCE [LARGE SCALE GENOMIC DNA]</scope>
    <source>
        <strain evidence="1 2">KOR42</strain>
    </source>
</reference>
<accession>A0A5C5X7U7</accession>
<dbReference type="EMBL" id="SIHI01000001">
    <property type="protein sequence ID" value="TWT58868.1"/>
    <property type="molecule type" value="Genomic_DNA"/>
</dbReference>
<name>A0A5C5X7U7_9PLAN</name>
<keyword evidence="2" id="KW-1185">Reference proteome</keyword>
<dbReference type="AlphaFoldDB" id="A0A5C5X7U7"/>
<comment type="caution">
    <text evidence="1">The sequence shown here is derived from an EMBL/GenBank/DDBJ whole genome shotgun (WGS) entry which is preliminary data.</text>
</comment>
<organism evidence="1 2">
    <name type="scientific">Thalassoglobus neptunius</name>
    <dbReference type="NCBI Taxonomy" id="1938619"/>
    <lineage>
        <taxon>Bacteria</taxon>
        <taxon>Pseudomonadati</taxon>
        <taxon>Planctomycetota</taxon>
        <taxon>Planctomycetia</taxon>
        <taxon>Planctomycetales</taxon>
        <taxon>Planctomycetaceae</taxon>
        <taxon>Thalassoglobus</taxon>
    </lineage>
</organism>
<proteinExistence type="predicted"/>
<sequence length="432" mass="47137">MFVTRCECCGQATIRAIRAETGEKIWSDEHSPFNDQTFEDTVFVDYSGDALIAPGVTCVQDGVELLAFGNQVGERDRDSDIQYGYIARYTDRGDSNDFEDYSSEFAAVAGGRYPFESTVRDSNGYWRVEFNRISRWGLDRELDVTLAMEWPGTVRQNGVENHVDVIQKQLRNPVTFKLGQVKDVLRFDVTLSAVQSFTDNNPGIELYAAGWVGDGKIVGLASTETEGKVAKLVRTDGTLTVDKTLELDEGSRLTPLEPGVCTSGGFAYAAVEDQQPIGPVVRTLLIFDVTGDMSVEGVESLNGECHFIRGFSGSAVLGVTGDAATERLVIQKWVGAENVWKTPLSSIGGRVYNAIELEGGDLIVLGVWFNEDYDTRQAARLDGETGEVVWDLQHSVTEAPLYNAASGPDGCILYVVGNAGTLEEEGSVVRSE</sequence>
<protein>
    <submittedName>
        <fullName evidence="1">Uncharacterized protein</fullName>
    </submittedName>
</protein>
<evidence type="ECO:0000313" key="2">
    <source>
        <dbReference type="Proteomes" id="UP000317243"/>
    </source>
</evidence>
<dbReference type="Proteomes" id="UP000317243">
    <property type="component" value="Unassembled WGS sequence"/>
</dbReference>